<dbReference type="InterPro" id="IPR036388">
    <property type="entry name" value="WH-like_DNA-bd_sf"/>
</dbReference>
<evidence type="ECO:0000313" key="6">
    <source>
        <dbReference type="EMBL" id="QNP59886.1"/>
    </source>
</evidence>
<dbReference type="AlphaFoldDB" id="A0A7H0HH70"/>
<keyword evidence="4" id="KW-0804">Transcription</keyword>
<organism evidence="6 7">
    <name type="scientific">Paenacidovorax monticola</name>
    <dbReference type="NCBI Taxonomy" id="1926868"/>
    <lineage>
        <taxon>Bacteria</taxon>
        <taxon>Pseudomonadati</taxon>
        <taxon>Pseudomonadota</taxon>
        <taxon>Betaproteobacteria</taxon>
        <taxon>Burkholderiales</taxon>
        <taxon>Comamonadaceae</taxon>
        <taxon>Paenacidovorax</taxon>
    </lineage>
</organism>
<dbReference type="Pfam" id="PF00126">
    <property type="entry name" value="HTH_1"/>
    <property type="match status" value="1"/>
</dbReference>
<dbReference type="PANTHER" id="PTHR30537:SF26">
    <property type="entry name" value="GLYCINE CLEAVAGE SYSTEM TRANSCRIPTIONAL ACTIVATOR"/>
    <property type="match status" value="1"/>
</dbReference>
<dbReference type="Gene3D" id="1.10.10.10">
    <property type="entry name" value="Winged helix-like DNA-binding domain superfamily/Winged helix DNA-binding domain"/>
    <property type="match status" value="1"/>
</dbReference>
<name>A0A7H0HH70_9BURK</name>
<dbReference type="PRINTS" id="PR00039">
    <property type="entry name" value="HTHLYSR"/>
</dbReference>
<dbReference type="FunFam" id="1.10.10.10:FF:000001">
    <property type="entry name" value="LysR family transcriptional regulator"/>
    <property type="match status" value="1"/>
</dbReference>
<dbReference type="InterPro" id="IPR058163">
    <property type="entry name" value="LysR-type_TF_proteobact-type"/>
</dbReference>
<evidence type="ECO:0000256" key="3">
    <source>
        <dbReference type="ARBA" id="ARBA00023125"/>
    </source>
</evidence>
<gene>
    <name evidence="6" type="ORF">H9L24_02625</name>
</gene>
<comment type="similarity">
    <text evidence="1">Belongs to the LysR transcriptional regulatory family.</text>
</comment>
<feature type="domain" description="HTH lysR-type" evidence="5">
    <location>
        <begin position="9"/>
        <end position="66"/>
    </location>
</feature>
<dbReference type="GO" id="GO:0006351">
    <property type="term" value="P:DNA-templated transcription"/>
    <property type="evidence" value="ECO:0007669"/>
    <property type="project" value="TreeGrafter"/>
</dbReference>
<dbReference type="Pfam" id="PF03466">
    <property type="entry name" value="LysR_substrate"/>
    <property type="match status" value="1"/>
</dbReference>
<dbReference type="GO" id="GO:0003700">
    <property type="term" value="F:DNA-binding transcription factor activity"/>
    <property type="evidence" value="ECO:0007669"/>
    <property type="project" value="InterPro"/>
</dbReference>
<evidence type="ECO:0000256" key="1">
    <source>
        <dbReference type="ARBA" id="ARBA00009437"/>
    </source>
</evidence>
<dbReference type="Proteomes" id="UP000516057">
    <property type="component" value="Chromosome"/>
</dbReference>
<keyword evidence="3" id="KW-0238">DNA-binding</keyword>
<evidence type="ECO:0000256" key="4">
    <source>
        <dbReference type="ARBA" id="ARBA00023163"/>
    </source>
</evidence>
<keyword evidence="2" id="KW-0805">Transcription regulation</keyword>
<keyword evidence="7" id="KW-1185">Reference proteome</keyword>
<accession>A0A7H0HH70</accession>
<dbReference type="Gene3D" id="3.40.190.10">
    <property type="entry name" value="Periplasmic binding protein-like II"/>
    <property type="match status" value="2"/>
</dbReference>
<dbReference type="KEGG" id="amon:H9L24_02625"/>
<dbReference type="CDD" id="cd08432">
    <property type="entry name" value="PBP2_GcdR_TrpI_HvrB_AmpR_like"/>
    <property type="match status" value="1"/>
</dbReference>
<dbReference type="SUPFAM" id="SSF46785">
    <property type="entry name" value="Winged helix' DNA-binding domain"/>
    <property type="match status" value="1"/>
</dbReference>
<dbReference type="EMBL" id="CP060790">
    <property type="protein sequence ID" value="QNP59886.1"/>
    <property type="molecule type" value="Genomic_DNA"/>
</dbReference>
<protein>
    <submittedName>
        <fullName evidence="6">LysR family transcriptional regulator</fullName>
    </submittedName>
</protein>
<dbReference type="RefSeq" id="WP_187736867.1">
    <property type="nucleotide sequence ID" value="NZ_CP060790.1"/>
</dbReference>
<evidence type="ECO:0000256" key="2">
    <source>
        <dbReference type="ARBA" id="ARBA00023015"/>
    </source>
</evidence>
<dbReference type="PROSITE" id="PS50931">
    <property type="entry name" value="HTH_LYSR"/>
    <property type="match status" value="1"/>
</dbReference>
<dbReference type="GO" id="GO:0043565">
    <property type="term" value="F:sequence-specific DNA binding"/>
    <property type="evidence" value="ECO:0007669"/>
    <property type="project" value="TreeGrafter"/>
</dbReference>
<evidence type="ECO:0000259" key="5">
    <source>
        <dbReference type="PROSITE" id="PS50931"/>
    </source>
</evidence>
<dbReference type="InterPro" id="IPR005119">
    <property type="entry name" value="LysR_subst-bd"/>
</dbReference>
<dbReference type="InterPro" id="IPR036390">
    <property type="entry name" value="WH_DNA-bd_sf"/>
</dbReference>
<sequence>MPIPLIRLPSLDLVRGFVAVGRRMSITLAAQDLCVTQSAVSRQVRALEDTLGVRLLVRGHRSIAFTPEGARLFRCADEAVAQLQDVVAQVTGADERLPVTITASIGLTALWLLPRLGRFQQQWPDIDVRVAADNRLLDLRTEGIDLAIRYCAPQDAPPGAERLFGESVVPVAHPSLKLRRFDTPEAIARHVLLELDMPDRPWLHWSGWLAARGLQQARPRGTLHFNQYDQVIQAAIAGQGIAIGRCELIQPMLADGRLAAIGAPDHEASRHGYWLIGAQDAPREATRKVAAWIRAEARAGEAAAREPGRRTRRA</sequence>
<dbReference type="InterPro" id="IPR000847">
    <property type="entry name" value="LysR_HTH_N"/>
</dbReference>
<dbReference type="PANTHER" id="PTHR30537">
    <property type="entry name" value="HTH-TYPE TRANSCRIPTIONAL REGULATOR"/>
    <property type="match status" value="1"/>
</dbReference>
<reference evidence="6 7" key="1">
    <citation type="submission" date="2020-08" db="EMBL/GenBank/DDBJ databases">
        <title>Genome sequence of Acidovorax monticola KACC 19171T.</title>
        <authorList>
            <person name="Hyun D.-W."/>
            <person name="Bae J.-W."/>
        </authorList>
    </citation>
    <scope>NUCLEOTIDE SEQUENCE [LARGE SCALE GENOMIC DNA]</scope>
    <source>
        <strain evidence="6 7">KACC 19171</strain>
    </source>
</reference>
<evidence type="ECO:0000313" key="7">
    <source>
        <dbReference type="Proteomes" id="UP000516057"/>
    </source>
</evidence>
<proteinExistence type="inferred from homology"/>
<dbReference type="SUPFAM" id="SSF53850">
    <property type="entry name" value="Periplasmic binding protein-like II"/>
    <property type="match status" value="1"/>
</dbReference>